<proteinExistence type="predicted"/>
<dbReference type="OrthoDB" id="5389892at2759"/>
<evidence type="ECO:0000256" key="1">
    <source>
        <dbReference type="SAM" id="MobiDB-lite"/>
    </source>
</evidence>
<feature type="compositionally biased region" description="Polar residues" evidence="1">
    <location>
        <begin position="122"/>
        <end position="134"/>
    </location>
</feature>
<feature type="compositionally biased region" description="Basic and acidic residues" evidence="1">
    <location>
        <begin position="765"/>
        <end position="780"/>
    </location>
</feature>
<dbReference type="Pfam" id="PF08316">
    <property type="entry name" value="Pal1"/>
    <property type="match status" value="1"/>
</dbReference>
<feature type="compositionally biased region" description="Basic residues" evidence="1">
    <location>
        <begin position="467"/>
        <end position="476"/>
    </location>
</feature>
<accession>S3CJV0</accession>
<dbReference type="Proteomes" id="UP000016923">
    <property type="component" value="Unassembled WGS sequence"/>
</dbReference>
<feature type="compositionally biased region" description="Pro residues" evidence="1">
    <location>
        <begin position="323"/>
        <end position="334"/>
    </location>
</feature>
<protein>
    <submittedName>
        <fullName evidence="2">Protein kinase</fullName>
    </submittedName>
</protein>
<feature type="compositionally biased region" description="Low complexity" evidence="1">
    <location>
        <begin position="711"/>
        <end position="723"/>
    </location>
</feature>
<feature type="compositionally biased region" description="Low complexity" evidence="1">
    <location>
        <begin position="388"/>
        <end position="403"/>
    </location>
</feature>
<reference evidence="2 3" key="1">
    <citation type="journal article" date="2013" name="BMC Genomics">
        <title>The genome and transcriptome of the pine saprophyte Ophiostoma piceae, and a comparison with the bark beetle-associated pine pathogen Grosmannia clavigera.</title>
        <authorList>
            <person name="Haridas S."/>
            <person name="Wang Y."/>
            <person name="Lim L."/>
            <person name="Massoumi Alamouti S."/>
            <person name="Jackman S."/>
            <person name="Docking R."/>
            <person name="Robertson G."/>
            <person name="Birol I."/>
            <person name="Bohlmann J."/>
            <person name="Breuil C."/>
        </authorList>
    </citation>
    <scope>NUCLEOTIDE SEQUENCE [LARGE SCALE GENOMIC DNA]</scope>
    <source>
        <strain evidence="2 3">UAMH 11346</strain>
    </source>
</reference>
<sequence length="804" mass="87821">MGKSKEDKENKEWHLQAQRYILDPLTAPEPNQLDGPGSSFFNPHRSLSLNYKQDIPPHVLQLRDQLKQNGHPNQIHHPKPRNPGRRHSFLPPTDGPPANTVLTRSQSLNPSAQRPSHRTRSHSVTSIPSTTADSQLPYFEVSALQQKIIRPNEPNRTKEATSHKKGPARPSNPKEVQPSSKSDKSGNSKKSDKSGDPEAGKPVKSEKPKSPEGYKRSKKPKETIRTPVPAPAPSPASFPADTKASTPSITPTSRSRPSKKEKKTPPLSSQNESRLRNPIPASPRSSIKSLKKPPQTHHTQGTAGILNDILADRTSHHVNRSPKSPPPAPRPPTTKPSLRRTGSFIQKPSGEMTYQPPSEQTKMMSPQVGRASSNASKHSVSPMQSGHSRPPSYTSRTPSRAPSEAGSVSTARAPPVSGSNHTARAPSVAGSVAPSRAPSVSSSKAPSVSGSAAPGPSSGSKSERHSSSRRKSRAPKPGRPFADIIDRLDQSGPAYHHGGPYDATLASVNVNKKKSPLEAVKESNLEALKATPREYIHDSLTKHVPLQGTAIVPPGMADWNGQIMDYKEGADLMREPDAAGGAYKRYDCFDYHPDDLKGKGESYLVEKAEKENKAKLRKQGYKLGRRDSSSYELQDQRRRRSNDESSAPLLSPKDDHLQTPIRMHRHSSAGPSSQQSRHSESRRSERSQSHHSHRSYSQGHQGTSDVPRTASVSSNVSPLSPSHSVRRKEVGSPNAASSPYSELRAELQGVSRTEFPVELSGESFRSYRSELQDRDTDHGRSRSNSAGQRIADGLKRHLGSLRRK</sequence>
<keyword evidence="3" id="KW-1185">Reference proteome</keyword>
<dbReference type="EMBL" id="KE148152">
    <property type="protein sequence ID" value="EPE06698.1"/>
    <property type="molecule type" value="Genomic_DNA"/>
</dbReference>
<feature type="region of interest" description="Disordered" evidence="1">
    <location>
        <begin position="1"/>
        <end position="500"/>
    </location>
</feature>
<feature type="region of interest" description="Disordered" evidence="1">
    <location>
        <begin position="615"/>
        <end position="804"/>
    </location>
</feature>
<keyword evidence="2" id="KW-0808">Transferase</keyword>
<dbReference type="GO" id="GO:0016301">
    <property type="term" value="F:kinase activity"/>
    <property type="evidence" value="ECO:0007669"/>
    <property type="project" value="UniProtKB-KW"/>
</dbReference>
<feature type="compositionally biased region" description="Polar residues" evidence="1">
    <location>
        <begin position="100"/>
        <end position="114"/>
    </location>
</feature>
<evidence type="ECO:0000313" key="2">
    <source>
        <dbReference type="EMBL" id="EPE06698.1"/>
    </source>
</evidence>
<name>S3CJV0_OPHP1</name>
<feature type="compositionally biased region" description="Basic and acidic residues" evidence="1">
    <location>
        <begin position="677"/>
        <end position="688"/>
    </location>
</feature>
<feature type="compositionally biased region" description="Polar residues" evidence="1">
    <location>
        <begin position="355"/>
        <end position="387"/>
    </location>
</feature>
<feature type="compositionally biased region" description="Basic and acidic residues" evidence="1">
    <location>
        <begin position="1"/>
        <end position="14"/>
    </location>
</feature>
<feature type="compositionally biased region" description="Basic residues" evidence="1">
    <location>
        <begin position="74"/>
        <end position="88"/>
    </location>
</feature>
<feature type="compositionally biased region" description="Low complexity" evidence="1">
    <location>
        <begin position="423"/>
        <end position="460"/>
    </location>
</feature>
<dbReference type="VEuPathDB" id="FungiDB:F503_03125"/>
<feature type="compositionally biased region" description="Basic and acidic residues" evidence="1">
    <location>
        <begin position="153"/>
        <end position="162"/>
    </location>
</feature>
<evidence type="ECO:0000313" key="3">
    <source>
        <dbReference type="Proteomes" id="UP000016923"/>
    </source>
</evidence>
<dbReference type="eggNOG" id="ENOG502RB1B">
    <property type="taxonomic scope" value="Eukaryota"/>
</dbReference>
<feature type="compositionally biased region" description="Low complexity" evidence="1">
    <location>
        <begin position="237"/>
        <end position="255"/>
    </location>
</feature>
<feature type="compositionally biased region" description="Basic and acidic residues" evidence="1">
    <location>
        <begin position="181"/>
        <end position="224"/>
    </location>
</feature>
<dbReference type="AlphaFoldDB" id="S3CJV0"/>
<gene>
    <name evidence="2" type="ORF">F503_03125</name>
</gene>
<dbReference type="HOGENOM" id="CLU_350245_0_0_1"/>
<keyword evidence="2" id="KW-0418">Kinase</keyword>
<dbReference type="InterPro" id="IPR013226">
    <property type="entry name" value="Pal1"/>
</dbReference>
<feature type="compositionally biased region" description="Polar residues" evidence="1">
    <location>
        <begin position="39"/>
        <end position="51"/>
    </location>
</feature>
<organism evidence="2 3">
    <name type="scientific">Ophiostoma piceae (strain UAMH 11346)</name>
    <name type="common">Sap stain fungus</name>
    <dbReference type="NCBI Taxonomy" id="1262450"/>
    <lineage>
        <taxon>Eukaryota</taxon>
        <taxon>Fungi</taxon>
        <taxon>Dikarya</taxon>
        <taxon>Ascomycota</taxon>
        <taxon>Pezizomycotina</taxon>
        <taxon>Sordariomycetes</taxon>
        <taxon>Sordariomycetidae</taxon>
        <taxon>Ophiostomatales</taxon>
        <taxon>Ophiostomataceae</taxon>
        <taxon>Ophiostoma</taxon>
    </lineage>
</organism>